<proteinExistence type="predicted"/>
<organism evidence="1">
    <name type="scientific">Anguilla anguilla</name>
    <name type="common">European freshwater eel</name>
    <name type="synonym">Muraena anguilla</name>
    <dbReference type="NCBI Taxonomy" id="7936"/>
    <lineage>
        <taxon>Eukaryota</taxon>
        <taxon>Metazoa</taxon>
        <taxon>Chordata</taxon>
        <taxon>Craniata</taxon>
        <taxon>Vertebrata</taxon>
        <taxon>Euteleostomi</taxon>
        <taxon>Actinopterygii</taxon>
        <taxon>Neopterygii</taxon>
        <taxon>Teleostei</taxon>
        <taxon>Anguilliformes</taxon>
        <taxon>Anguillidae</taxon>
        <taxon>Anguilla</taxon>
    </lineage>
</organism>
<accession>A0A0E9T6M2</accession>
<protein>
    <submittedName>
        <fullName evidence="1">Uncharacterized protein</fullName>
    </submittedName>
</protein>
<sequence>MHTQAIHFRRSHLHAKSDSPISLLHLDCERRRERLQNQDQCVCSFATISSP</sequence>
<reference evidence="1" key="2">
    <citation type="journal article" date="2015" name="Fish Shellfish Immunol.">
        <title>Early steps in the European eel (Anguilla anguilla)-Vibrio vulnificus interaction in the gills: Role of the RtxA13 toxin.</title>
        <authorList>
            <person name="Callol A."/>
            <person name="Pajuelo D."/>
            <person name="Ebbesson L."/>
            <person name="Teles M."/>
            <person name="MacKenzie S."/>
            <person name="Amaro C."/>
        </authorList>
    </citation>
    <scope>NUCLEOTIDE SEQUENCE</scope>
</reference>
<dbReference type="AlphaFoldDB" id="A0A0E9T6M2"/>
<evidence type="ECO:0000313" key="1">
    <source>
        <dbReference type="EMBL" id="JAH49309.1"/>
    </source>
</evidence>
<dbReference type="EMBL" id="GBXM01059268">
    <property type="protein sequence ID" value="JAH49309.1"/>
    <property type="molecule type" value="Transcribed_RNA"/>
</dbReference>
<name>A0A0E9T6M2_ANGAN</name>
<reference evidence="1" key="1">
    <citation type="submission" date="2014-11" db="EMBL/GenBank/DDBJ databases">
        <authorList>
            <person name="Amaro Gonzalez C."/>
        </authorList>
    </citation>
    <scope>NUCLEOTIDE SEQUENCE</scope>
</reference>